<feature type="non-terminal residue" evidence="2">
    <location>
        <position position="323"/>
    </location>
</feature>
<accession>A0A812Q4I0</accession>
<evidence type="ECO:0000313" key="3">
    <source>
        <dbReference type="Proteomes" id="UP000601435"/>
    </source>
</evidence>
<feature type="region of interest" description="Disordered" evidence="1">
    <location>
        <begin position="130"/>
        <end position="155"/>
    </location>
</feature>
<keyword evidence="3" id="KW-1185">Reference proteome</keyword>
<protein>
    <submittedName>
        <fullName evidence="2">Uncharacterized protein</fullName>
    </submittedName>
</protein>
<sequence length="323" mass="35492">HVLGTLLFALSPPTHMSYPFRALAHVFASCSVVGGAGHGGVLVRSGPALSDELCETRLATGAVVKEVETTDGRLCYELVRGDGPAMGWDLLVKAQNTLEEEPNRAQRRGRYAEQVAVVEEASTGSDVEMAAAGTSESGESTPVMAGAEKEPTEDEREAFRQYTEKFGECRDGSNPGYSRKAFPWFTGKPPQGEKLSAESLQAALSYRPTKKRLAKVNLTEVDSDREEIPLCTRCSLPVGEFAYQGREGKDTCVHTECMAQVLMKEAQREEEHRTTRENNKKLKNRREYNIGWRMDSVPTNASLAERMGCRPAPQGLCCLVLDE</sequence>
<comment type="caution">
    <text evidence="2">The sequence shown here is derived from an EMBL/GenBank/DDBJ whole genome shotgun (WGS) entry which is preliminary data.</text>
</comment>
<gene>
    <name evidence="2" type="ORF">SNEC2469_LOCUS9334</name>
</gene>
<dbReference type="EMBL" id="CAJNJA010015117">
    <property type="protein sequence ID" value="CAE7356561.1"/>
    <property type="molecule type" value="Genomic_DNA"/>
</dbReference>
<reference evidence="2" key="1">
    <citation type="submission" date="2021-02" db="EMBL/GenBank/DDBJ databases">
        <authorList>
            <person name="Dougan E. K."/>
            <person name="Rhodes N."/>
            <person name="Thang M."/>
            <person name="Chan C."/>
        </authorList>
    </citation>
    <scope>NUCLEOTIDE SEQUENCE</scope>
</reference>
<proteinExistence type="predicted"/>
<name>A0A812Q4I0_9DINO</name>
<feature type="non-terminal residue" evidence="2">
    <location>
        <position position="1"/>
    </location>
</feature>
<dbReference type="Proteomes" id="UP000601435">
    <property type="component" value="Unassembled WGS sequence"/>
</dbReference>
<evidence type="ECO:0000313" key="2">
    <source>
        <dbReference type="EMBL" id="CAE7356561.1"/>
    </source>
</evidence>
<dbReference type="OrthoDB" id="441010at2759"/>
<evidence type="ECO:0000256" key="1">
    <source>
        <dbReference type="SAM" id="MobiDB-lite"/>
    </source>
</evidence>
<organism evidence="2 3">
    <name type="scientific">Symbiodinium necroappetens</name>
    <dbReference type="NCBI Taxonomy" id="1628268"/>
    <lineage>
        <taxon>Eukaryota</taxon>
        <taxon>Sar</taxon>
        <taxon>Alveolata</taxon>
        <taxon>Dinophyceae</taxon>
        <taxon>Suessiales</taxon>
        <taxon>Symbiodiniaceae</taxon>
        <taxon>Symbiodinium</taxon>
    </lineage>
</organism>
<dbReference type="AlphaFoldDB" id="A0A812Q4I0"/>